<evidence type="ECO:0000256" key="3">
    <source>
        <dbReference type="ARBA" id="ARBA00022691"/>
    </source>
</evidence>
<protein>
    <recommendedName>
        <fullName evidence="6">SAM-dependent MTase RsmB/NOP-type domain-containing protein</fullName>
    </recommendedName>
</protein>
<evidence type="ECO:0000256" key="1">
    <source>
        <dbReference type="ARBA" id="ARBA00022603"/>
    </source>
</evidence>
<dbReference type="InterPro" id="IPR029063">
    <property type="entry name" value="SAM-dependent_MTases_sf"/>
</dbReference>
<reference evidence="7" key="1">
    <citation type="journal article" date="2020" name="mSystems">
        <title>Genome- and Community-Level Interaction Insights into Carbon Utilization and Element Cycling Functions of Hydrothermarchaeota in Hydrothermal Sediment.</title>
        <authorList>
            <person name="Zhou Z."/>
            <person name="Liu Y."/>
            <person name="Xu W."/>
            <person name="Pan J."/>
            <person name="Luo Z.H."/>
            <person name="Li M."/>
        </authorList>
    </citation>
    <scope>NUCLEOTIDE SEQUENCE [LARGE SCALE GENOMIC DNA]</scope>
    <source>
        <strain evidence="7">SpSt-82</strain>
    </source>
</reference>
<dbReference type="InterPro" id="IPR035926">
    <property type="entry name" value="NusB-like_sf"/>
</dbReference>
<comment type="similarity">
    <text evidence="5">Belongs to the class I-like SAM-binding methyltransferase superfamily. RsmB/NOP family.</text>
</comment>
<dbReference type="InterPro" id="IPR006027">
    <property type="entry name" value="NusB_RsmB_TIM44"/>
</dbReference>
<dbReference type="InterPro" id="IPR023267">
    <property type="entry name" value="RCMT"/>
</dbReference>
<feature type="binding site" evidence="5">
    <location>
        <position position="276"/>
    </location>
    <ligand>
        <name>S-adenosyl-L-methionine</name>
        <dbReference type="ChEBI" id="CHEBI:59789"/>
    </ligand>
</feature>
<evidence type="ECO:0000259" key="6">
    <source>
        <dbReference type="PROSITE" id="PS51686"/>
    </source>
</evidence>
<dbReference type="InterPro" id="IPR054728">
    <property type="entry name" value="RsmB-like_ferredoxin"/>
</dbReference>
<evidence type="ECO:0000313" key="7">
    <source>
        <dbReference type="EMBL" id="HGY40113.1"/>
    </source>
</evidence>
<dbReference type="EMBL" id="DTIY01000076">
    <property type="protein sequence ID" value="HGY40113.1"/>
    <property type="molecule type" value="Genomic_DNA"/>
</dbReference>
<dbReference type="Pfam" id="PF01189">
    <property type="entry name" value="Methyltr_RsmB-F"/>
    <property type="match status" value="1"/>
</dbReference>
<dbReference type="SUPFAM" id="SSF48013">
    <property type="entry name" value="NusB-like"/>
    <property type="match status" value="1"/>
</dbReference>
<dbReference type="PROSITE" id="PS51686">
    <property type="entry name" value="SAM_MT_RSMB_NOP"/>
    <property type="match status" value="1"/>
</dbReference>
<dbReference type="Gene3D" id="3.40.50.150">
    <property type="entry name" value="Vaccinia Virus protein VP39"/>
    <property type="match status" value="1"/>
</dbReference>
<name>A0A7V4WM60_9BACT</name>
<dbReference type="GO" id="GO:0001510">
    <property type="term" value="P:RNA methylation"/>
    <property type="evidence" value="ECO:0007669"/>
    <property type="project" value="InterPro"/>
</dbReference>
<keyword evidence="3 5" id="KW-0949">S-adenosyl-L-methionine</keyword>
<evidence type="ECO:0000256" key="5">
    <source>
        <dbReference type="PROSITE-ProRule" id="PRU01023"/>
    </source>
</evidence>
<evidence type="ECO:0000256" key="2">
    <source>
        <dbReference type="ARBA" id="ARBA00022679"/>
    </source>
</evidence>
<keyword evidence="1 5" id="KW-0489">Methyltransferase</keyword>
<comment type="caution">
    <text evidence="5">Lacks conserved residue(s) required for the propagation of feature annotation.</text>
</comment>
<dbReference type="PRINTS" id="PR02008">
    <property type="entry name" value="RCMTFAMILY"/>
</dbReference>
<gene>
    <name evidence="7" type="ORF">ENW11_09955</name>
</gene>
<keyword evidence="4 5" id="KW-0694">RNA-binding</keyword>
<dbReference type="AlphaFoldDB" id="A0A7V4WM60"/>
<dbReference type="GO" id="GO:0008173">
    <property type="term" value="F:RNA methyltransferase activity"/>
    <property type="evidence" value="ECO:0007669"/>
    <property type="project" value="InterPro"/>
</dbReference>
<sequence>MVDRYRRDALSILIRLYEGRIAFLDQAYTACSLRYSPHERDLLVSLVRGVVKFREKLDTLARTYLPKWERLPPVIQNALRLGMFQLLFHTRVPPFAVVHEWVEVVRSFGQVAFVPLVNAVLRNVERDLAAHRAQAEKWGIDLPAWLEAEWRRVLPEEELHVLLRSLALPPPLYIRVNTLRIGEEELQKLLAQRGIPSRRSRISGALEVVSSYSALVRTPEYAQGLFYPQDLGSQVVGHLVAPKSGEVVVDACCGVGGKTLLLAQLMGNEGKLFAWDKKKRRIEVLKGLMRRSGVLIVQPEVLNCLRIPERFWFVADRLLLDAPCSNLGTVRRNPEALLKATPESVRQCASLQLELLREAFQVVRPQGLMVYSVCTLTWEETVGVAEAFEQEKGPALVRVEPEGEVPGRVRDGFVFLWPHDLFCDGFFVAIWRKKA</sequence>
<feature type="binding site" evidence="5">
    <location>
        <position position="321"/>
    </location>
    <ligand>
        <name>S-adenosyl-L-methionine</name>
        <dbReference type="ChEBI" id="CHEBI:59789"/>
    </ligand>
</feature>
<keyword evidence="2 5" id="KW-0808">Transferase</keyword>
<feature type="domain" description="SAM-dependent MTase RsmB/NOP-type" evidence="6">
    <location>
        <begin position="162"/>
        <end position="434"/>
    </location>
</feature>
<feature type="active site" description="Nucleophile" evidence="5">
    <location>
        <position position="374"/>
    </location>
</feature>
<dbReference type="GO" id="GO:0006355">
    <property type="term" value="P:regulation of DNA-templated transcription"/>
    <property type="evidence" value="ECO:0007669"/>
    <property type="project" value="InterPro"/>
</dbReference>
<accession>A0A7V4WM60</accession>
<dbReference type="PANTHER" id="PTHR22807">
    <property type="entry name" value="NOP2 YEAST -RELATED NOL1/NOP2/FMU SUN DOMAIN-CONTAINING"/>
    <property type="match status" value="1"/>
</dbReference>
<proteinExistence type="inferred from homology"/>
<dbReference type="InterPro" id="IPR049560">
    <property type="entry name" value="MeTrfase_RsmB-F_NOP2_cat"/>
</dbReference>
<dbReference type="Gene3D" id="1.10.940.10">
    <property type="entry name" value="NusB-like"/>
    <property type="match status" value="1"/>
</dbReference>
<evidence type="ECO:0000256" key="4">
    <source>
        <dbReference type="ARBA" id="ARBA00022884"/>
    </source>
</evidence>
<dbReference type="InterPro" id="IPR001678">
    <property type="entry name" value="MeTrfase_RsmB-F_NOP2_dom"/>
</dbReference>
<dbReference type="PANTHER" id="PTHR22807:SF30">
    <property type="entry name" value="28S RRNA (CYTOSINE(4447)-C(5))-METHYLTRANSFERASE-RELATED"/>
    <property type="match status" value="1"/>
</dbReference>
<dbReference type="GO" id="GO:0003723">
    <property type="term" value="F:RNA binding"/>
    <property type="evidence" value="ECO:0007669"/>
    <property type="project" value="UniProtKB-UniRule"/>
</dbReference>
<organism evidence="7">
    <name type="scientific">Candidatus Caldatribacterium saccharofermentans</name>
    <dbReference type="NCBI Taxonomy" id="1454753"/>
    <lineage>
        <taxon>Bacteria</taxon>
        <taxon>Pseudomonadati</taxon>
        <taxon>Atribacterota</taxon>
        <taxon>Atribacteria</taxon>
        <taxon>Atribacterales</taxon>
        <taxon>Candidatus Caldatribacteriaceae</taxon>
        <taxon>Candidatus Caldatribacterium</taxon>
    </lineage>
</organism>
<dbReference type="Pfam" id="PF22458">
    <property type="entry name" value="RsmF-B_ferredox"/>
    <property type="match status" value="1"/>
</dbReference>
<dbReference type="SUPFAM" id="SSF53335">
    <property type="entry name" value="S-adenosyl-L-methionine-dependent methyltransferases"/>
    <property type="match status" value="1"/>
</dbReference>
<comment type="caution">
    <text evidence="7">The sequence shown here is derived from an EMBL/GenBank/DDBJ whole genome shotgun (WGS) entry which is preliminary data.</text>
</comment>
<dbReference type="RefSeq" id="WP_427365781.1">
    <property type="nucleotide sequence ID" value="NZ_CP187957.1"/>
</dbReference>
<dbReference type="Gene3D" id="3.30.70.1170">
    <property type="entry name" value="Sun protein, domain 3"/>
    <property type="match status" value="1"/>
</dbReference>
<dbReference type="Pfam" id="PF01029">
    <property type="entry name" value="NusB"/>
    <property type="match status" value="1"/>
</dbReference>